<dbReference type="InterPro" id="IPR035919">
    <property type="entry name" value="EAL_sf"/>
</dbReference>
<dbReference type="PROSITE" id="PS50883">
    <property type="entry name" value="EAL"/>
    <property type="match status" value="1"/>
</dbReference>
<evidence type="ECO:0000313" key="5">
    <source>
        <dbReference type="Proteomes" id="UP000182284"/>
    </source>
</evidence>
<keyword evidence="1" id="KW-0472">Membrane</keyword>
<dbReference type="InterPro" id="IPR043128">
    <property type="entry name" value="Rev_trsase/Diguanyl_cyclase"/>
</dbReference>
<evidence type="ECO:0000259" key="3">
    <source>
        <dbReference type="PROSITE" id="PS50887"/>
    </source>
</evidence>
<dbReference type="SUPFAM" id="SSF55073">
    <property type="entry name" value="Nucleotide cyclase"/>
    <property type="match status" value="1"/>
</dbReference>
<feature type="domain" description="EAL" evidence="2">
    <location>
        <begin position="245"/>
        <end position="500"/>
    </location>
</feature>
<dbReference type="InterPro" id="IPR029787">
    <property type="entry name" value="Nucleotide_cyclase"/>
</dbReference>
<dbReference type="GO" id="GO:0071111">
    <property type="term" value="F:cyclic-guanylate-specific phosphodiesterase activity"/>
    <property type="evidence" value="ECO:0007669"/>
    <property type="project" value="InterPro"/>
</dbReference>
<dbReference type="InterPro" id="IPR000160">
    <property type="entry name" value="GGDEF_dom"/>
</dbReference>
<keyword evidence="1" id="KW-1133">Transmembrane helix</keyword>
<dbReference type="Gene3D" id="3.30.70.270">
    <property type="match status" value="1"/>
</dbReference>
<reference evidence="4 5" key="1">
    <citation type="submission" date="2016-10" db="EMBL/GenBank/DDBJ databases">
        <authorList>
            <person name="de Groot N.N."/>
        </authorList>
    </citation>
    <scope>NUCLEOTIDE SEQUENCE [LARGE SCALE GENOMIC DNA]</scope>
    <source>
        <strain evidence="4 5">DSM 27375</strain>
    </source>
</reference>
<evidence type="ECO:0000259" key="2">
    <source>
        <dbReference type="PROSITE" id="PS50883"/>
    </source>
</evidence>
<protein>
    <submittedName>
        <fullName evidence="4">Diguanylate cyclase/phosphodiesterase</fullName>
    </submittedName>
</protein>
<dbReference type="SMART" id="SM00052">
    <property type="entry name" value="EAL"/>
    <property type="match status" value="1"/>
</dbReference>
<dbReference type="PANTHER" id="PTHR33121:SF70">
    <property type="entry name" value="SIGNALING PROTEIN YKOW"/>
    <property type="match status" value="1"/>
</dbReference>
<dbReference type="InterPro" id="IPR001633">
    <property type="entry name" value="EAL_dom"/>
</dbReference>
<feature type="domain" description="GGDEF" evidence="3">
    <location>
        <begin position="100"/>
        <end position="236"/>
    </location>
</feature>
<dbReference type="NCBIfam" id="TIGR00254">
    <property type="entry name" value="GGDEF"/>
    <property type="match status" value="1"/>
</dbReference>
<dbReference type="CDD" id="cd01949">
    <property type="entry name" value="GGDEF"/>
    <property type="match status" value="1"/>
</dbReference>
<dbReference type="CDD" id="cd01948">
    <property type="entry name" value="EAL"/>
    <property type="match status" value="1"/>
</dbReference>
<dbReference type="SMART" id="SM00267">
    <property type="entry name" value="GGDEF"/>
    <property type="match status" value="1"/>
</dbReference>
<dbReference type="RefSeq" id="WP_074646492.1">
    <property type="nucleotide sequence ID" value="NZ_FNBL01000013.1"/>
</dbReference>
<dbReference type="Pfam" id="PF00990">
    <property type="entry name" value="GGDEF"/>
    <property type="match status" value="1"/>
</dbReference>
<sequence>MRHIAAKLRRLRDALMGPQTLAFLPAICLSVYWFGGETALVIAALLIPALFAVIGALPSLASSFTRDPTRARDGVTGLPLRPTVIDALDQILDSRDVTGRTTACLAIDLDDYRALEANWGADAADNMLKTAANRLVNTLREHDVVARLEGARFAIGLAPVRRADLETLIQLASRLQAALSEPYTLNATKVYATCSIGFCMPNRAPACSGQAFLDAAEVALLDARHNGPGSIRAFTPSLTPKTLDRGTILADVGDALENGQIVPWFQPQISTDTGEVSGMEALARWHHPEKGIINPGDFISAIEELGLYERLGEVILYHSLMSLKTWDKAGFHVDTVAVNFSPSDLANPKLVDKIRWELDRFELDPSRLSIEILESVIASSDNDIITRNIWALKEMGCGIDLDDYGTGHASIANIRRFAVKRIKIDRSYVTRCDLDRDQQNMLAAILTMAERLELETLAEGVETVGEHAMLAQLGCGHVQGFSISRPMAFEKTLEWMDVHRRKLAETPRIGKRAS</sequence>
<dbReference type="OrthoDB" id="9814202at2"/>
<dbReference type="SUPFAM" id="SSF141868">
    <property type="entry name" value="EAL domain-like"/>
    <property type="match status" value="1"/>
</dbReference>
<dbReference type="InterPro" id="IPR050706">
    <property type="entry name" value="Cyclic-di-GMP_PDE-like"/>
</dbReference>
<feature type="transmembrane region" description="Helical" evidence="1">
    <location>
        <begin position="12"/>
        <end position="34"/>
    </location>
</feature>
<organism evidence="4 5">
    <name type="scientific">Celeribacter baekdonensis</name>
    <dbReference type="NCBI Taxonomy" id="875171"/>
    <lineage>
        <taxon>Bacteria</taxon>
        <taxon>Pseudomonadati</taxon>
        <taxon>Pseudomonadota</taxon>
        <taxon>Alphaproteobacteria</taxon>
        <taxon>Rhodobacterales</taxon>
        <taxon>Roseobacteraceae</taxon>
        <taxon>Celeribacter</taxon>
    </lineage>
</organism>
<name>A0A1G7S2W1_9RHOB</name>
<proteinExistence type="predicted"/>
<dbReference type="PROSITE" id="PS50887">
    <property type="entry name" value="GGDEF"/>
    <property type="match status" value="1"/>
</dbReference>
<dbReference type="AlphaFoldDB" id="A0A1G7S2W1"/>
<keyword evidence="1" id="KW-0812">Transmembrane</keyword>
<dbReference type="Proteomes" id="UP000182284">
    <property type="component" value="Unassembled WGS sequence"/>
</dbReference>
<feature type="transmembrane region" description="Helical" evidence="1">
    <location>
        <begin position="40"/>
        <end position="61"/>
    </location>
</feature>
<accession>A0A1G7S2W1</accession>
<evidence type="ECO:0000256" key="1">
    <source>
        <dbReference type="SAM" id="Phobius"/>
    </source>
</evidence>
<evidence type="ECO:0000313" key="4">
    <source>
        <dbReference type="EMBL" id="SDG17326.1"/>
    </source>
</evidence>
<dbReference type="PANTHER" id="PTHR33121">
    <property type="entry name" value="CYCLIC DI-GMP PHOSPHODIESTERASE PDEF"/>
    <property type="match status" value="1"/>
</dbReference>
<dbReference type="Pfam" id="PF00563">
    <property type="entry name" value="EAL"/>
    <property type="match status" value="1"/>
</dbReference>
<dbReference type="EMBL" id="FNBL01000013">
    <property type="protein sequence ID" value="SDG17326.1"/>
    <property type="molecule type" value="Genomic_DNA"/>
</dbReference>
<dbReference type="Gene3D" id="3.20.20.450">
    <property type="entry name" value="EAL domain"/>
    <property type="match status" value="1"/>
</dbReference>
<gene>
    <name evidence="4" type="ORF">SAMN04488117_11360</name>
</gene>